<dbReference type="AlphaFoldDB" id="A0A7H9DZA1"/>
<accession>A0A7H9DZA1</accession>
<protein>
    <submittedName>
        <fullName evidence="1">Uncharacterized protein</fullName>
    </submittedName>
</protein>
<proteinExistence type="predicted"/>
<dbReference type="EMBL" id="CP046639">
    <property type="protein sequence ID" value="QLL66840.1"/>
    <property type="molecule type" value="Genomic_DNA"/>
</dbReference>
<evidence type="ECO:0000313" key="2">
    <source>
        <dbReference type="Proteomes" id="UP000510938"/>
    </source>
</evidence>
<dbReference type="RefSeq" id="WP_180843410.1">
    <property type="nucleotide sequence ID" value="NZ_CP046639.1"/>
</dbReference>
<sequence>MHTSDRWESVVSISIKSFLETDVEMDSAELPGVMINKVQHNVISSPNFYAILMLMAQCVQGMLQKYPQAPESAEEDYSAYLVHLRNVLHNAIEARCYLNKQAILEISQPMGASWEKFDKAHSELYNALWSMVTIYHTKHPSVIRCSHELVKIPSTIITMIVTMQLYRHHTPRSTLFPITLDRSATIKENETIERCASAMRIFHDAIHLVPKYTLHAKKLLPCTLVYENLLSTTALTSRTVSLVSRFTPLRHRGCVRNCLIEEFRLLMPTIELMIKHLDPITKTFCEIPICRAKDLVLTEAEAFATHTCLENDNPDAEHRITLTRFLAAFIPLYKLHIWSQSHDNKHQTKISNSVADCLNMLKKAIELQNASREKGRLNEMTKTQEYKDIVQDFQKYLDELPGLILEHKSYSGPGPKCTQSISDAYISMLWIPEYMEQLLNVQLPLEGQETPQHHVCALSVKPGTSKAQDIN</sequence>
<reference evidence="1 2" key="1">
    <citation type="submission" date="2019-12" db="EMBL/GenBank/DDBJ databases">
        <title>A sheep strain of Anaplasma phagocytophilum contains multiple genomes.</title>
        <authorList>
            <person name="Barbet A.F."/>
            <person name="Crosby F.L."/>
            <person name="Eskeland S."/>
            <person name="Stuen S."/>
            <person name="Granquist E.G."/>
            <person name="Munderloh U.G."/>
        </authorList>
    </citation>
    <scope>NUCLEOTIDE SEQUENCE [LARGE SCALE GENOMIC DNA]</scope>
    <source>
        <strain evidence="1 2">Norway Variant 1</strain>
    </source>
</reference>
<name>A0A7H9DZA1_ANAPH</name>
<evidence type="ECO:0000313" key="1">
    <source>
        <dbReference type="EMBL" id="QLL66840.1"/>
    </source>
</evidence>
<gene>
    <name evidence="1" type="ORF">O998_03485</name>
</gene>
<organism evidence="1 2">
    <name type="scientific">Anaplasma phagocytophilum str. Norway variant1</name>
    <dbReference type="NCBI Taxonomy" id="1392506"/>
    <lineage>
        <taxon>Bacteria</taxon>
        <taxon>Pseudomonadati</taxon>
        <taxon>Pseudomonadota</taxon>
        <taxon>Alphaproteobacteria</taxon>
        <taxon>Rickettsiales</taxon>
        <taxon>Anaplasmataceae</taxon>
        <taxon>Anaplasma</taxon>
        <taxon>phagocytophilum group</taxon>
    </lineage>
</organism>
<dbReference type="Proteomes" id="UP000510938">
    <property type="component" value="Chromosome"/>
</dbReference>